<evidence type="ECO:0000256" key="1">
    <source>
        <dbReference type="SAM" id="SignalP"/>
    </source>
</evidence>
<comment type="caution">
    <text evidence="2">The sequence shown here is derived from an EMBL/GenBank/DDBJ whole genome shotgun (WGS) entry which is preliminary data.</text>
</comment>
<protein>
    <submittedName>
        <fullName evidence="2">PhnD/SsuA/transferrin family substrate-binding protein</fullName>
    </submittedName>
</protein>
<dbReference type="RefSeq" id="WP_310966663.1">
    <property type="nucleotide sequence ID" value="NZ_JAVMBO010000017.1"/>
</dbReference>
<reference evidence="2" key="1">
    <citation type="submission" date="2023-09" db="EMBL/GenBank/DDBJ databases">
        <title>Marinobacter sediminicola sp. nov. and Marinobacter maritimum sp. nov., isolated from marine sediment.</title>
        <authorList>
            <person name="An J."/>
        </authorList>
    </citation>
    <scope>NUCLEOTIDE SEQUENCE</scope>
    <source>
        <strain evidence="2">F60267</strain>
    </source>
</reference>
<name>A0ABU2HJW3_9GAMM</name>
<evidence type="ECO:0000313" key="3">
    <source>
        <dbReference type="Proteomes" id="UP001267407"/>
    </source>
</evidence>
<proteinExistence type="predicted"/>
<gene>
    <name evidence="2" type="ORF">RKA07_14750</name>
</gene>
<keyword evidence="3" id="KW-1185">Reference proteome</keyword>
<accession>A0ABU2HJW3</accession>
<feature type="chain" id="PRO_5046707289" evidence="1">
    <location>
        <begin position="26"/>
        <end position="247"/>
    </location>
</feature>
<feature type="signal peptide" evidence="1">
    <location>
        <begin position="1"/>
        <end position="25"/>
    </location>
</feature>
<dbReference type="Proteomes" id="UP001267407">
    <property type="component" value="Unassembled WGS sequence"/>
</dbReference>
<organism evidence="2 3">
    <name type="scientific">Marinobacter xiaoshiensis</name>
    <dbReference type="NCBI Taxonomy" id="3073652"/>
    <lineage>
        <taxon>Bacteria</taxon>
        <taxon>Pseudomonadati</taxon>
        <taxon>Pseudomonadota</taxon>
        <taxon>Gammaproteobacteria</taxon>
        <taxon>Pseudomonadales</taxon>
        <taxon>Marinobacteraceae</taxon>
        <taxon>Marinobacter</taxon>
    </lineage>
</organism>
<dbReference type="Pfam" id="PF12974">
    <property type="entry name" value="Phosphonate-bd"/>
    <property type="match status" value="1"/>
</dbReference>
<evidence type="ECO:0000313" key="2">
    <source>
        <dbReference type="EMBL" id="MDS1311357.1"/>
    </source>
</evidence>
<dbReference type="EMBL" id="JAVMBO010000017">
    <property type="protein sequence ID" value="MDS1311357.1"/>
    <property type="molecule type" value="Genomic_DNA"/>
</dbReference>
<sequence>MCLDYRRTGAVAFTALLLAMPVAQAAREARVVLTIDSVTQVTDVARYRLGQHLAKQGCQADIRFNRDPDKAALVFSLSGEGNPGAAALIANNRDGDWARPVWITRKTAGVRSISELKDRDLATVAGEDPFASKLPLAALGAAGIYPPQEKIYEAGDYSSALSLLLHNNTHAAMSEAGFAGQFLTSRDLEILWLGSPVKTVGWYRGKGWSEQAQNCEEALSRLSRTDDKQAFSVFPEWVHGFARTDNQ</sequence>
<keyword evidence="1" id="KW-0732">Signal</keyword>